<gene>
    <name evidence="1" type="ORF">BDK61_4177</name>
</gene>
<accession>A0A495QWN9</accession>
<dbReference type="EMBL" id="RBWW01000002">
    <property type="protein sequence ID" value="RKS78512.1"/>
    <property type="molecule type" value="Genomic_DNA"/>
</dbReference>
<sequence length="36" mass="4190">MRQIGMVRLSGLDLEAQSNPNRIYRLSAALPYMNFY</sequence>
<evidence type="ECO:0000313" key="1">
    <source>
        <dbReference type="EMBL" id="RKS78512.1"/>
    </source>
</evidence>
<keyword evidence="2" id="KW-1185">Reference proteome</keyword>
<organism evidence="1 2">
    <name type="scientific">Haloarcula quadrata</name>
    <dbReference type="NCBI Taxonomy" id="182779"/>
    <lineage>
        <taxon>Archaea</taxon>
        <taxon>Methanobacteriati</taxon>
        <taxon>Methanobacteriota</taxon>
        <taxon>Stenosarchaea group</taxon>
        <taxon>Halobacteria</taxon>
        <taxon>Halobacteriales</taxon>
        <taxon>Haloarculaceae</taxon>
        <taxon>Haloarcula</taxon>
    </lineage>
</organism>
<dbReference type="AlphaFoldDB" id="A0A495QWN9"/>
<reference evidence="1 2" key="1">
    <citation type="submission" date="2018-10" db="EMBL/GenBank/DDBJ databases">
        <title>Genomic Encyclopedia of Archaeal and Bacterial Type Strains, Phase II (KMG-II): from individual species to whole genera.</title>
        <authorList>
            <person name="Goeker M."/>
        </authorList>
    </citation>
    <scope>NUCLEOTIDE SEQUENCE [LARGE SCALE GENOMIC DNA]</scope>
    <source>
        <strain evidence="1 2">DSM 11927</strain>
    </source>
</reference>
<dbReference type="Proteomes" id="UP000268233">
    <property type="component" value="Unassembled WGS sequence"/>
</dbReference>
<comment type="caution">
    <text evidence="1">The sequence shown here is derived from an EMBL/GenBank/DDBJ whole genome shotgun (WGS) entry which is preliminary data.</text>
</comment>
<name>A0A495QWN9_9EURY</name>
<proteinExistence type="predicted"/>
<protein>
    <submittedName>
        <fullName evidence="1">Uncharacterized protein</fullName>
    </submittedName>
</protein>
<evidence type="ECO:0000313" key="2">
    <source>
        <dbReference type="Proteomes" id="UP000268233"/>
    </source>
</evidence>